<proteinExistence type="predicted"/>
<protein>
    <recommendedName>
        <fullName evidence="1">Metallo-beta-lactamase domain-containing protein</fullName>
    </recommendedName>
</protein>
<dbReference type="PANTHER" id="PTHR42663:SF4">
    <property type="entry name" value="SLL1036 PROTEIN"/>
    <property type="match status" value="1"/>
</dbReference>
<gene>
    <name evidence="2" type="ORF">GQ61_03155</name>
</gene>
<sequence>MEVRFWGVRGSTPVSGHKYQNVGGHSSCVSIHCDNEIIILDAGTGLYDLGGWMIENAIHEASLCFSHYHLDHITGFPFFAPAYNKNFTLYIYGGKMEGMSTIKNVLEGDIFKKPLFPVPFSVMQAKMIFNHLKHQERIQISKTLEFTCGDLNHPGGALGYRIKAHDKVVCYIADTEHYDVGLDNNVLDLIKDADLVIYDATFTQEEYPLKRGWGHSTPEQGIKVCQRAGAKKLALYHHDPSHDDDFLMDLEKKVQNIWPFVFIAKQGMHLEI</sequence>
<dbReference type="STRING" id="1414854.GQ61_03155"/>
<reference evidence="2 3" key="1">
    <citation type="submission" date="2014-06" db="EMBL/GenBank/DDBJ databases">
        <title>The genome of the endonuclear symbiont Nucleicultrix amoebiphila.</title>
        <authorList>
            <person name="Schulz F."/>
            <person name="Horn M."/>
        </authorList>
    </citation>
    <scope>NUCLEOTIDE SEQUENCE [LARGE SCALE GENOMIC DNA]</scope>
    <source>
        <strain evidence="2 3">FS5</strain>
    </source>
</reference>
<dbReference type="SUPFAM" id="SSF56281">
    <property type="entry name" value="Metallo-hydrolase/oxidoreductase"/>
    <property type="match status" value="1"/>
</dbReference>
<dbReference type="Pfam" id="PF12706">
    <property type="entry name" value="Lactamase_B_2"/>
    <property type="match status" value="1"/>
</dbReference>
<evidence type="ECO:0000313" key="3">
    <source>
        <dbReference type="Proteomes" id="UP000237351"/>
    </source>
</evidence>
<dbReference type="Gene3D" id="3.60.15.10">
    <property type="entry name" value="Ribonuclease Z/Hydroxyacylglutathione hydrolase-like"/>
    <property type="match status" value="1"/>
</dbReference>
<dbReference type="KEGG" id="naf:GQ61_03155"/>
<dbReference type="OrthoDB" id="9803916at2"/>
<dbReference type="InterPro" id="IPR001279">
    <property type="entry name" value="Metallo-B-lactamas"/>
</dbReference>
<feature type="domain" description="Metallo-beta-lactamase" evidence="1">
    <location>
        <begin position="65"/>
        <end position="238"/>
    </location>
</feature>
<accession>A0A1W6N3P8</accession>
<dbReference type="PANTHER" id="PTHR42663">
    <property type="entry name" value="HYDROLASE C777.06C-RELATED-RELATED"/>
    <property type="match status" value="1"/>
</dbReference>
<dbReference type="EMBL" id="CP008743">
    <property type="protein sequence ID" value="ARN84485.1"/>
    <property type="molecule type" value="Genomic_DNA"/>
</dbReference>
<evidence type="ECO:0000259" key="1">
    <source>
        <dbReference type="Pfam" id="PF12706"/>
    </source>
</evidence>
<keyword evidence="3" id="KW-1185">Reference proteome</keyword>
<dbReference type="AlphaFoldDB" id="A0A1W6N3P8"/>
<organism evidence="2 3">
    <name type="scientific">Candidatus Nucleicultrix amoebiphila FS5</name>
    <dbReference type="NCBI Taxonomy" id="1414854"/>
    <lineage>
        <taxon>Bacteria</taxon>
        <taxon>Pseudomonadati</taxon>
        <taxon>Pseudomonadota</taxon>
        <taxon>Alphaproteobacteria</taxon>
        <taxon>Holosporales</taxon>
        <taxon>Candidatus Nucleicultricaceae</taxon>
        <taxon>Candidatus Nucleicultrix</taxon>
    </lineage>
</organism>
<name>A0A1W6N3P8_9PROT</name>
<evidence type="ECO:0000313" key="2">
    <source>
        <dbReference type="EMBL" id="ARN84485.1"/>
    </source>
</evidence>
<dbReference type="CDD" id="cd07715">
    <property type="entry name" value="TaR3-like_MBL-fold"/>
    <property type="match status" value="1"/>
</dbReference>
<dbReference type="InterPro" id="IPR036866">
    <property type="entry name" value="RibonucZ/Hydroxyglut_hydro"/>
</dbReference>
<dbReference type="Proteomes" id="UP000237351">
    <property type="component" value="Chromosome"/>
</dbReference>
<dbReference type="RefSeq" id="WP_085783890.1">
    <property type="nucleotide sequence ID" value="NZ_CP008743.1"/>
</dbReference>